<dbReference type="GO" id="GO:1990234">
    <property type="term" value="C:transferase complex"/>
    <property type="evidence" value="ECO:0007669"/>
    <property type="project" value="UniProtKB-ARBA"/>
</dbReference>
<gene>
    <name evidence="9" type="ORF">DNG_01174</name>
</gene>
<feature type="repeat" description="WD" evidence="7">
    <location>
        <begin position="96"/>
        <end position="128"/>
    </location>
</feature>
<dbReference type="InterPro" id="IPR011047">
    <property type="entry name" value="Quinoprotein_ADH-like_sf"/>
</dbReference>
<dbReference type="PROSITE" id="PS50294">
    <property type="entry name" value="WD_REPEATS_REGION"/>
    <property type="match status" value="8"/>
</dbReference>
<dbReference type="SMART" id="SM00320">
    <property type="entry name" value="WD40"/>
    <property type="match status" value="9"/>
</dbReference>
<dbReference type="CDD" id="cd00200">
    <property type="entry name" value="WD40"/>
    <property type="match status" value="1"/>
</dbReference>
<dbReference type="Pfam" id="PF01266">
    <property type="entry name" value="DAO"/>
    <property type="match status" value="1"/>
</dbReference>
<evidence type="ECO:0000313" key="9">
    <source>
        <dbReference type="EMBL" id="SPN97661.1"/>
    </source>
</evidence>
<evidence type="ECO:0000256" key="6">
    <source>
        <dbReference type="ARBA" id="ARBA00043913"/>
    </source>
</evidence>
<dbReference type="Proteomes" id="UP001187682">
    <property type="component" value="Unassembled WGS sequence"/>
</dbReference>
<dbReference type="InterPro" id="IPR006076">
    <property type="entry name" value="FAD-dep_OxRdtase"/>
</dbReference>
<dbReference type="PANTHER" id="PTHR22847:SF637">
    <property type="entry name" value="WD REPEAT DOMAIN 5B"/>
    <property type="match status" value="1"/>
</dbReference>
<dbReference type="Gene3D" id="3.30.9.10">
    <property type="entry name" value="D-Amino Acid Oxidase, subunit A, domain 2"/>
    <property type="match status" value="1"/>
</dbReference>
<dbReference type="InterPro" id="IPR036188">
    <property type="entry name" value="FAD/NAD-bd_sf"/>
</dbReference>
<feature type="domain" description="FAD dependent oxidoreductase" evidence="8">
    <location>
        <begin position="362"/>
        <end position="758"/>
    </location>
</feature>
<dbReference type="PANTHER" id="PTHR22847">
    <property type="entry name" value="WD40 REPEAT PROTEIN"/>
    <property type="match status" value="1"/>
</dbReference>
<keyword evidence="10" id="KW-1185">Reference proteome</keyword>
<dbReference type="InterPro" id="IPR020472">
    <property type="entry name" value="WD40_PAC1"/>
</dbReference>
<feature type="repeat" description="WD" evidence="7">
    <location>
        <begin position="222"/>
        <end position="263"/>
    </location>
</feature>
<feature type="repeat" description="WD" evidence="7">
    <location>
        <begin position="304"/>
        <end position="345"/>
    </location>
</feature>
<dbReference type="GO" id="GO:0005634">
    <property type="term" value="C:nucleus"/>
    <property type="evidence" value="ECO:0007669"/>
    <property type="project" value="TreeGrafter"/>
</dbReference>
<dbReference type="PROSITE" id="PS50082">
    <property type="entry name" value="WD_REPEATS_2"/>
    <property type="match status" value="8"/>
</dbReference>
<protein>
    <recommendedName>
        <fullName evidence="5">Mitochondrial division protein 1</fullName>
    </recommendedName>
</protein>
<dbReference type="SUPFAM" id="SSF50978">
    <property type="entry name" value="WD40 repeat-like"/>
    <property type="match status" value="1"/>
</dbReference>
<sequence length="779" mass="83877">MEANWNYCLQTLEGHDDSVRSVIISPDGKQLASGSDDTTIRVWDASSGTCLQILKGHDGWVNSVVFSSDGKQLISSSYDTTIRIWDVSSGRCLQTLGGHEGYVTSVIFSADGKQLISSSADRTVRIWDASLGICLQVLPGHDSRITSVVFSPDSKQLASSSLDKTIKIWDAGFGTCLQTLKGHDDYVNSVVFSADGKQLISGSSDMTIKIWDVSSGTCLQTLEGHDDSVRSVIISPDGKQLASGSDDTTIKIWDVSLGLCLQTLKGHDAFVNSVVFSADSKQLISGSSDMVIRIWDASLSFQTIEGHDSWIRYLTFLADGKQLLSDSDDMTFKIWDASSGACLRTLEGHDGSISKVSFDDSGGVIGCTTAYFLTRHSSYNPALHTITLLEATSIAAGASGKAGGLLALWAYPDGLVQLSFRLHAELAAQHGGEARWGYRRLKCGSLGAKVSRAKLDSFSRGQALGEGGGGSGKEWEKLPKQDGRAAELLEEARVPPDLDWIDPETVAGYAEMGGPGTTDTAQVHPFQFTNAIAELAREAGVDIKIGARLTEIRTAGDKGPVEGVEYIDRETGQSRTIDSVTDVVVCAGPWTGKILPRSRVEGLRAHSVVFEADVSPYAIFTDISLPPDYVPPHRAEKGQKRRHRGSVDPEMYARPNREVYACGEPDNSVPLPETADLVQVDDTQCDDLISYISTISPPLRAAPIKARQSCYLPRHMRFGQERGPIAGPTSVSGVWVASGHTCWGIQNGPGTGYLMAEWLFEGASGSPGSEKLDPRLFKV</sequence>
<evidence type="ECO:0000259" key="8">
    <source>
        <dbReference type="Pfam" id="PF01266"/>
    </source>
</evidence>
<dbReference type="InterPro" id="IPR001680">
    <property type="entry name" value="WD40_rpt"/>
</dbReference>
<dbReference type="InterPro" id="IPR015943">
    <property type="entry name" value="WD40/YVTN_repeat-like_dom_sf"/>
</dbReference>
<dbReference type="Gene3D" id="3.50.50.60">
    <property type="entry name" value="FAD/NAD(P)-binding domain"/>
    <property type="match status" value="1"/>
</dbReference>
<evidence type="ECO:0000256" key="1">
    <source>
        <dbReference type="ARBA" id="ARBA00022574"/>
    </source>
</evidence>
<feature type="repeat" description="WD" evidence="7">
    <location>
        <begin position="138"/>
        <end position="179"/>
    </location>
</feature>
<dbReference type="Gene3D" id="2.130.10.10">
    <property type="entry name" value="YVTN repeat-like/Quinoprotein amine dehydrogenase"/>
    <property type="match status" value="3"/>
</dbReference>
<dbReference type="AlphaFoldDB" id="A0AAE8MSL5"/>
<evidence type="ECO:0000256" key="2">
    <source>
        <dbReference type="ARBA" id="ARBA00022737"/>
    </source>
</evidence>
<dbReference type="SUPFAM" id="SSF51905">
    <property type="entry name" value="FAD/NAD(P)-binding domain"/>
    <property type="match status" value="1"/>
</dbReference>
<evidence type="ECO:0000256" key="7">
    <source>
        <dbReference type="PROSITE-ProRule" id="PRU00221"/>
    </source>
</evidence>
<evidence type="ECO:0000256" key="4">
    <source>
        <dbReference type="ARBA" id="ARBA00038415"/>
    </source>
</evidence>
<feature type="repeat" description="WD" evidence="7">
    <location>
        <begin position="180"/>
        <end position="221"/>
    </location>
</feature>
<name>A0AAE8MSL5_9PEZI</name>
<evidence type="ECO:0000256" key="3">
    <source>
        <dbReference type="ARBA" id="ARBA00023054"/>
    </source>
</evidence>
<comment type="similarity">
    <text evidence="4">Belongs to the WD repeat MDV1/CAF4 family.</text>
</comment>
<comment type="function">
    <text evidence="6">Involved in mitochondrial fission. Acts as an adapter protein required to form mitochondrial fission complexes. Formation of these complexes is required to promote constriction and fission of the mitochondrial compartment at a late step in mitochondrial division.</text>
</comment>
<keyword evidence="1 7" id="KW-0853">WD repeat</keyword>
<dbReference type="EMBL" id="ONZQ02000001">
    <property type="protein sequence ID" value="SPN97661.1"/>
    <property type="molecule type" value="Genomic_DNA"/>
</dbReference>
<dbReference type="InterPro" id="IPR036322">
    <property type="entry name" value="WD40_repeat_dom_sf"/>
</dbReference>
<evidence type="ECO:0000256" key="5">
    <source>
        <dbReference type="ARBA" id="ARBA00039789"/>
    </source>
</evidence>
<keyword evidence="3" id="KW-0175">Coiled coil</keyword>
<feature type="repeat" description="WD" evidence="7">
    <location>
        <begin position="54"/>
        <end position="95"/>
    </location>
</feature>
<evidence type="ECO:0000313" key="10">
    <source>
        <dbReference type="Proteomes" id="UP001187682"/>
    </source>
</evidence>
<accession>A0AAE8MSL5</accession>
<keyword evidence="2" id="KW-0677">Repeat</keyword>
<dbReference type="PROSITE" id="PS00678">
    <property type="entry name" value="WD_REPEATS_1"/>
    <property type="match status" value="4"/>
</dbReference>
<comment type="caution">
    <text evidence="9">The sequence shown here is derived from an EMBL/GenBank/DDBJ whole genome shotgun (WGS) entry which is preliminary data.</text>
</comment>
<feature type="repeat" description="WD" evidence="7">
    <location>
        <begin position="264"/>
        <end position="296"/>
    </location>
</feature>
<dbReference type="InterPro" id="IPR019775">
    <property type="entry name" value="WD40_repeat_CS"/>
</dbReference>
<feature type="repeat" description="WD" evidence="7">
    <location>
        <begin position="12"/>
        <end position="53"/>
    </location>
</feature>
<organism evidence="9 10">
    <name type="scientific">Cephalotrichum gorgonifer</name>
    <dbReference type="NCBI Taxonomy" id="2041049"/>
    <lineage>
        <taxon>Eukaryota</taxon>
        <taxon>Fungi</taxon>
        <taxon>Dikarya</taxon>
        <taxon>Ascomycota</taxon>
        <taxon>Pezizomycotina</taxon>
        <taxon>Sordariomycetes</taxon>
        <taxon>Hypocreomycetidae</taxon>
        <taxon>Microascales</taxon>
        <taxon>Microascaceae</taxon>
        <taxon>Cephalotrichum</taxon>
    </lineage>
</organism>
<dbReference type="Pfam" id="PF00400">
    <property type="entry name" value="WD40"/>
    <property type="match status" value="8"/>
</dbReference>
<proteinExistence type="inferred from homology"/>
<reference evidence="9" key="1">
    <citation type="submission" date="2018-03" db="EMBL/GenBank/DDBJ databases">
        <authorList>
            <person name="Guldener U."/>
        </authorList>
    </citation>
    <scope>NUCLEOTIDE SEQUENCE</scope>
</reference>
<dbReference type="PRINTS" id="PR00320">
    <property type="entry name" value="GPROTEINBRPT"/>
</dbReference>
<dbReference type="SUPFAM" id="SSF50998">
    <property type="entry name" value="Quinoprotein alcohol dehydrogenase-like"/>
    <property type="match status" value="1"/>
</dbReference>